<comment type="caution">
    <text evidence="2">The sequence shown here is derived from an EMBL/GenBank/DDBJ whole genome shotgun (WGS) entry which is preliminary data.</text>
</comment>
<dbReference type="OrthoDB" id="7054537at2"/>
<dbReference type="AlphaFoldDB" id="A0A1C2IGT7"/>
<keyword evidence="1" id="KW-0732">Signal</keyword>
<feature type="signal peptide" evidence="1">
    <location>
        <begin position="1"/>
        <end position="22"/>
    </location>
</feature>
<evidence type="ECO:0000313" key="2">
    <source>
        <dbReference type="EMBL" id="OCX75180.1"/>
    </source>
</evidence>
<keyword evidence="3" id="KW-1185">Reference proteome</keyword>
<dbReference type="SUPFAM" id="SSF56954">
    <property type="entry name" value="Outer membrane efflux proteins (OEP)"/>
    <property type="match status" value="1"/>
</dbReference>
<dbReference type="EMBL" id="LWRY01000021">
    <property type="protein sequence ID" value="OCX75180.1"/>
    <property type="molecule type" value="Genomic_DNA"/>
</dbReference>
<evidence type="ECO:0000313" key="3">
    <source>
        <dbReference type="Proteomes" id="UP000095008"/>
    </source>
</evidence>
<dbReference type="RefSeq" id="WP_065974762.1">
    <property type="nucleotide sequence ID" value="NZ_LGYM01000032.1"/>
</dbReference>
<proteinExistence type="predicted"/>
<name>A0A1C2IGT7_ACITH</name>
<organism evidence="2 3">
    <name type="scientific">Acidithiobacillus thiooxidans</name>
    <name type="common">Thiobacillus thiooxidans</name>
    <dbReference type="NCBI Taxonomy" id="930"/>
    <lineage>
        <taxon>Bacteria</taxon>
        <taxon>Pseudomonadati</taxon>
        <taxon>Pseudomonadota</taxon>
        <taxon>Acidithiobacillia</taxon>
        <taxon>Acidithiobacillales</taxon>
        <taxon>Acidithiobacillaceae</taxon>
        <taxon>Acidithiobacillus</taxon>
    </lineage>
</organism>
<feature type="chain" id="PRO_5008663588" description="Outer membrane protein TolC" evidence="1">
    <location>
        <begin position="23"/>
        <end position="721"/>
    </location>
</feature>
<dbReference type="Proteomes" id="UP000095008">
    <property type="component" value="Unassembled WGS sequence"/>
</dbReference>
<reference evidence="2" key="1">
    <citation type="journal article" date="2016" name="Int. J. Mol. Sci.">
        <title>Comparative genomics of the extreme acidophile Acidithiobacillus thiooxidans reveals intraspecific divergence and niche adaptation.</title>
        <authorList>
            <person name="Zhang X."/>
            <person name="Feng X."/>
            <person name="Tao J."/>
            <person name="Ma L."/>
            <person name="Xiao Y."/>
            <person name="Liang Y."/>
            <person name="Liu X."/>
            <person name="Yin H."/>
        </authorList>
    </citation>
    <scope>NUCLEOTIDE SEQUENCE [LARGE SCALE GENOMIC DNA]</scope>
    <source>
        <strain evidence="2">DXS-W</strain>
    </source>
</reference>
<accession>A0A1C2IGT7</accession>
<protein>
    <recommendedName>
        <fullName evidence="4">Outer membrane protein TolC</fullName>
    </recommendedName>
</protein>
<gene>
    <name evidence="2" type="ORF">A6M23_03780</name>
</gene>
<sequence length="721" mass="80960">MKTLPIRLIMMWLLVICTPASAEVTVDDLVHWANYSAIDNQLAKADIDVLQQQLKIDQANQGLNLFLGSGFGNNRAVISNTSTLTYQSANMQLGLTLPLLGSAEKLEKKVMNTELSLKLAQINHKRIEGDVLNLLFTANAQLYYAEERIQFDNSFLSRKDNAKKILSYRLKEHYLLKSRQLDFDSMFDIAKRELIKNEAEKSEALLVLQELTGKTLTTYQPQAPTVSPPTDFEKVLSSAAQSAASVKSAEAVLAASENSAEKLNWEGINGNLILSQSLTKGIGVPSGFATTIGVQVDMPIDILHERSVIHREKAALIDQAQLSLRKAQLKANQDTQIALNNVQKSDMDTIASWRQLEAAFSAWQIAHLRAQAIPDDAIEKDLKKTYLLYQAAINYSYSQELLAKNIIHAENFEGKLSANKLIDKEQSETSNIQLENIQNNNVNSALNSLKHNWKKVVQAALYLGHKPIKTISNRSAKIYGWYTWNAADFIREWHNNEKFLYQTRRVELSFTPSQMQTIMELHKLPGLANFLEKAKDMGITVNWLIGEPDLVTANGRRKLMQWLPAIYALGFDGVDLDVERSQLPKNKQNIWKSGIIKTIAVIHSETGRPITLTINYKEFKNKNLINQLIGAGLSNAAIMIYISNPNRVKQIVIPILQKYSNLSISIVQSIEPGLPAVESLYPQGQSAAMTHWQNLSRSLNAFPNFDGIDIQSWEDFYKAKP</sequence>
<evidence type="ECO:0000256" key="1">
    <source>
        <dbReference type="SAM" id="SignalP"/>
    </source>
</evidence>
<evidence type="ECO:0008006" key="4">
    <source>
        <dbReference type="Google" id="ProtNLM"/>
    </source>
</evidence>
<dbReference type="Gene3D" id="1.20.1600.10">
    <property type="entry name" value="Outer membrane efflux proteins (OEP)"/>
    <property type="match status" value="1"/>
</dbReference>